<keyword evidence="2" id="KW-1133">Transmembrane helix</keyword>
<feature type="compositionally biased region" description="Polar residues" evidence="1">
    <location>
        <begin position="223"/>
        <end position="240"/>
    </location>
</feature>
<feature type="compositionally biased region" description="Polar residues" evidence="1">
    <location>
        <begin position="1274"/>
        <end position="1286"/>
    </location>
</feature>
<feature type="chain" id="PRO_5043452596" evidence="3">
    <location>
        <begin position="24"/>
        <end position="1286"/>
    </location>
</feature>
<reference evidence="4 5" key="1">
    <citation type="journal article" date="2024" name="Nat. Commun.">
        <title>Phylogenomics reveals the evolutionary origins of lichenization in chlorophyte algae.</title>
        <authorList>
            <person name="Puginier C."/>
            <person name="Libourel C."/>
            <person name="Otte J."/>
            <person name="Skaloud P."/>
            <person name="Haon M."/>
            <person name="Grisel S."/>
            <person name="Petersen M."/>
            <person name="Berrin J.G."/>
            <person name="Delaux P.M."/>
            <person name="Dal Grande F."/>
            <person name="Keller J."/>
        </authorList>
    </citation>
    <scope>NUCLEOTIDE SEQUENCE [LARGE SCALE GENOMIC DNA]</scope>
    <source>
        <strain evidence="4 5">SAG 2145</strain>
    </source>
</reference>
<dbReference type="EMBL" id="JALJOS010000002">
    <property type="protein sequence ID" value="KAK9842730.1"/>
    <property type="molecule type" value="Genomic_DNA"/>
</dbReference>
<evidence type="ECO:0000313" key="4">
    <source>
        <dbReference type="EMBL" id="KAK9842730.1"/>
    </source>
</evidence>
<feature type="region of interest" description="Disordered" evidence="1">
    <location>
        <begin position="1224"/>
        <end position="1286"/>
    </location>
</feature>
<feature type="compositionally biased region" description="Basic and acidic residues" evidence="1">
    <location>
        <begin position="1252"/>
        <end position="1261"/>
    </location>
</feature>
<accession>A0AAW1S8K5</accession>
<keyword evidence="2" id="KW-0472">Membrane</keyword>
<keyword evidence="5" id="KW-1185">Reference proteome</keyword>
<protein>
    <submittedName>
        <fullName evidence="4">Uncharacterized protein</fullName>
    </submittedName>
</protein>
<name>A0AAW1S8K5_9CHLO</name>
<evidence type="ECO:0000313" key="5">
    <source>
        <dbReference type="Proteomes" id="UP001438707"/>
    </source>
</evidence>
<proteinExistence type="predicted"/>
<evidence type="ECO:0000256" key="1">
    <source>
        <dbReference type="SAM" id="MobiDB-lite"/>
    </source>
</evidence>
<sequence length="1286" mass="137069">MISLRQLLLVALLPAAFNSPVHWTLPGLDPSLHATDLTKIQEGLQAGKQHFRKAENQTGPLDYSFRHQDASGHTTVYEYEAQLKAGVVDLGNIPGIQEIKCLRAEGNDTAVDVTVLSSGPCNGAEAQIVRAGTRLLAGAEHGCLETLPAAAAEGVDQAVLSMDRPMQCTEETMQDQPRALLTGLAFLVDRMQAFQRLNMTLYRGKAADVPQASSLRQISQIAEPQALGSEQQRQTETSLTDIGDEAEQKYPDQAAITSDDSLFAEKLLNSVHSTAQKGIDTPAAEVEAEAPRHMDHVSEMPQLSHSRRLQAPVPVCPSQRYVDVEGHCPIGCIPTNPCPGGNVPCTCLACDTSCSACTGNRTNCMACSADYCQLGPLPDTCGMPLQSYQEGPTGDRNFGDQNGSQLDKYVVTLLNVTVIPPQSNPSADFPEYLYFNSYHYDYHLKAEHGQNFLDPTFYVDYPDQIIQNQIESTAGDPNIYHAPPPPQALPMGPALRLLCLNNNHTTLQINRDIATLLPKESIFVGVYSAPFQVEKVYPGGAYWQFGTKYANASSLGDGWVLNPKDFAYGEDGVFIFRPNVDGLVQTNGFHVEIALSCPACGGSSGLAGGLEDDDGPINSGQSLDPEYVNATGLAAEARFGGPDPAENVNGYPLFNYNASGSTSTSASAATSGSSLGPIALLSEPDASITCTDCYVAVQQLEVLLNVVYEAELNGFAEVTTQVTVGFDTRLGVSIAVSNGTGAHALTDFRGLAGNSILAQYNVFALAVSLQPVVTANLSQQSSVSWATIQPTTVDTGIHTHFGFTYGYSYNWTTGPYVFTQQGTAPALTLQDNMIATTLDGFTKQAGASWLLRNRLGIRAGLTGDTSLHTFNKAQGYAFVDASTDITMGMQLAPVAAPPDPQGDPLDGTSGTHISLTDCSQTHSMTAILDWGINNTLQSIDLAAQTSTGQTFQGWTWQRSWAPFPMWSFGENRRRRLLGGSNYQAFRDPGILTPYKPVASGCYCPYGTPGCPDLDIDLYVNNSQVAAKPIPLPTTPTTNPARLGNVLEVFISLPGVSDTALSTSQTQWLQEAESTAASTAFTTFQDRASYFITSLNAATQASSLPLTLTGLAFTQDAQIQSPVSSPPPPNADVAAASTPSGASMQSASHTLPVGAIIGIVIGGALLLTLLVSSCCLCSWFFVLGGKQRRQSRNTEESLPIHTEVPQTAAPTTLFMPSKTSAKAGSAACPISQDMASRPLESATPMDTAAAPASHEKQYRDPDQSEWMLRTGPGSLHTSLTSNNNPSP</sequence>
<feature type="region of interest" description="Disordered" evidence="1">
    <location>
        <begin position="1118"/>
        <end position="1140"/>
    </location>
</feature>
<evidence type="ECO:0000256" key="3">
    <source>
        <dbReference type="SAM" id="SignalP"/>
    </source>
</evidence>
<dbReference type="Proteomes" id="UP001438707">
    <property type="component" value="Unassembled WGS sequence"/>
</dbReference>
<feature type="transmembrane region" description="Helical" evidence="2">
    <location>
        <begin position="1152"/>
        <end position="1181"/>
    </location>
</feature>
<keyword evidence="2" id="KW-0812">Transmembrane</keyword>
<evidence type="ECO:0000256" key="2">
    <source>
        <dbReference type="SAM" id="Phobius"/>
    </source>
</evidence>
<feature type="region of interest" description="Disordered" evidence="1">
    <location>
        <begin position="223"/>
        <end position="247"/>
    </location>
</feature>
<organism evidence="4 5">
    <name type="scientific">Apatococcus lobatus</name>
    <dbReference type="NCBI Taxonomy" id="904363"/>
    <lineage>
        <taxon>Eukaryota</taxon>
        <taxon>Viridiplantae</taxon>
        <taxon>Chlorophyta</taxon>
        <taxon>core chlorophytes</taxon>
        <taxon>Trebouxiophyceae</taxon>
        <taxon>Chlorellales</taxon>
        <taxon>Chlorellaceae</taxon>
        <taxon>Apatococcus</taxon>
    </lineage>
</organism>
<keyword evidence="3" id="KW-0732">Signal</keyword>
<comment type="caution">
    <text evidence="4">The sequence shown here is derived from an EMBL/GenBank/DDBJ whole genome shotgun (WGS) entry which is preliminary data.</text>
</comment>
<feature type="signal peptide" evidence="3">
    <location>
        <begin position="1"/>
        <end position="23"/>
    </location>
</feature>
<gene>
    <name evidence="4" type="ORF">WJX74_001540</name>
</gene>